<evidence type="ECO:0000313" key="2">
    <source>
        <dbReference type="Proteomes" id="UP001164539"/>
    </source>
</evidence>
<organism evidence="1 2">
    <name type="scientific">Melia azedarach</name>
    <name type="common">Chinaberry tree</name>
    <dbReference type="NCBI Taxonomy" id="155640"/>
    <lineage>
        <taxon>Eukaryota</taxon>
        <taxon>Viridiplantae</taxon>
        <taxon>Streptophyta</taxon>
        <taxon>Embryophyta</taxon>
        <taxon>Tracheophyta</taxon>
        <taxon>Spermatophyta</taxon>
        <taxon>Magnoliopsida</taxon>
        <taxon>eudicotyledons</taxon>
        <taxon>Gunneridae</taxon>
        <taxon>Pentapetalae</taxon>
        <taxon>rosids</taxon>
        <taxon>malvids</taxon>
        <taxon>Sapindales</taxon>
        <taxon>Meliaceae</taxon>
        <taxon>Melia</taxon>
    </lineage>
</organism>
<comment type="caution">
    <text evidence="1">The sequence shown here is derived from an EMBL/GenBank/DDBJ whole genome shotgun (WGS) entry which is preliminary data.</text>
</comment>
<accession>A0ACC1XUN4</accession>
<dbReference type="EMBL" id="CM051400">
    <property type="protein sequence ID" value="KAJ4715162.1"/>
    <property type="molecule type" value="Genomic_DNA"/>
</dbReference>
<reference evidence="1 2" key="1">
    <citation type="journal article" date="2023" name="Science">
        <title>Complex scaffold remodeling in plant triterpene biosynthesis.</title>
        <authorList>
            <person name="De La Pena R."/>
            <person name="Hodgson H."/>
            <person name="Liu J.C."/>
            <person name="Stephenson M.J."/>
            <person name="Martin A.C."/>
            <person name="Owen C."/>
            <person name="Harkess A."/>
            <person name="Leebens-Mack J."/>
            <person name="Jimenez L.E."/>
            <person name="Osbourn A."/>
            <person name="Sattely E.S."/>
        </authorList>
    </citation>
    <scope>NUCLEOTIDE SEQUENCE [LARGE SCALE GENOMIC DNA]</scope>
    <source>
        <strain evidence="2">cv. JPN11</strain>
        <tissue evidence="1">Leaf</tissue>
    </source>
</reference>
<evidence type="ECO:0000313" key="1">
    <source>
        <dbReference type="EMBL" id="KAJ4715162.1"/>
    </source>
</evidence>
<keyword evidence="2" id="KW-1185">Reference proteome</keyword>
<sequence length="1726" mass="195664">MPNSEALRGSRREVTREPGQSSHPPLALPQDEYAESQNVRALDPGPSRKGKEKAATNRDVEAEKAKEVRELAETRSQFQHVIKYLCDNLGIPPPPPRNLASRLGSQLRSNPAHVEPSTPSQQGAQMRLSQLRANVHDQPRSHRSDHRSTASNRPEGARSQLEGEMRELRSSKEEPSSPDILGDFTAPLADSVKNATLPGRFKMPQLDSYHGQSDPVAHVEIFQNLMLLQGVPDEIMCKVFPTTLSGPARTWYKKLPAGSVRDFTTFASKFVLHFQGAKPPTKDPSSLQYIKQRGQEPLHEYAKRYHDEVMQMAVYEEPETLRNFWYNLHTGPLWVSFEERPPTSYREAHDRAMKQIAIEEKRNLKREREKAEDFSDKGKDKKKQDVRPSRPAPPQQGSFPRQQDSQRAPLPYRRPPQPRPETLRSQPPPQPREVPHPPRRESATTHAYHPLNTTREQVFYAIRDKGLLTRPPKLITPLEFLLEVRGKAQVVRQAGESSGGDQGQPGSQVTKDKDFISTISGGPTLAGDSRRARKAHAREPSLARHHQEVNFTERSPKLPRVATTPIMFTDEDTRDVVYPHDDAMVVTMKIASKDVARILIDTGSSVDILFKEAFNKLGLNSARMQQVTTPPQWVYGRPVDAVRQHHLTGYPWGRPFSAHHHGVVSTYHLKLKFPVGNQVGVVKGDQLTARRCYASSVGRCNQVSTLDPRVSEVEQRDVFAWSHSDMPGISPSIISHRLNVDSIHRPVRQKRRAFNQERYDAIEEEVDKLLRAGFIRESQYPDWVSNVVLVRKPNGKWRMCVDFTDLNKACPKDSFPLPRIDQLVDATAGHELLSFMDAFSGYNQVKMYARDEEGTSFITNKGLYCYMVMPFGLKNAGATYQRLVNKLFKEQIGRTMEIYVDDMITKSMKIADHVPHLRGTFDVLRKFGMKLNPEKCAFGVAAGKFLGYMVHQRGIEANPEKIKAIVEMRSPRTTKEIQSLAGRVAALSRFVSKCTDRCHPFFQAIKRAKGQRWDEDCEAAFQNLKNYLAIPPILAKPHPGDNLLMYLAVSTTTVSSVLIREEEGGMQKPVYYTSKALTEVEKRYPKQEQLALALVMSSRKLRPYFQAHAVSVVTSFPLRQILHKPESSGRLMKWCMELSEFEIHYRPRNAIKGQAIADFVAEFTPDLEDLGTDMNQREEWEAETSSPWILHVDGSSSSQGSGAGVLITSPDGVEISYALRFEFKASNNEAEYEALIAGLKMAKSLGPECERFGGTFKQVKLQQIPREKNFQADMLSRLASLSETSLPGTVLVEVLPRSSIEEPAEIVHCVSSPSCWMSPIKEYLEEGRLPEDQEAARKLKYRAARYCLIEGVLYRRSFTMPYLRCLHPDEADYVLREIHEGACGNHSGGRSLAYKALRQGYYWPTMQSDSRVISQTCLTCQKHAKMIRVPPENLTTLTSPWPFAQWGIDLIGPFPVGRGQAKFAIVAVDYFTKWAEVEPLAKITEKRTTDFIWRSIICRFGVPRVIITDNGRQFDNKKFRNFCETWKIENRYTTPAHPQSNGQVEAVNKVIKDLLKKKLGTKKGAWVDELPEVLWAYRTTFKTATGETPYALSFGTEAVIPAEVGMPTFRTLQFNEVSNVTQLDAALDLLEEKRDQAQVRVAAYQRRVSKYYNAKVKPRSFKEGDLVLRKVICGLKEGGSTKFAETWEGPFHVTKVIKPGVYKLAHPDGRQMRRPRNADQLKKYYP</sequence>
<proteinExistence type="predicted"/>
<gene>
    <name evidence="1" type="ORF">OWV82_013550</name>
</gene>
<name>A0ACC1XUN4_MELAZ</name>
<protein>
    <submittedName>
        <fullName evidence="1">Retrovirus-related Pol polyprotein from transposon opus</fullName>
    </submittedName>
</protein>
<dbReference type="Proteomes" id="UP001164539">
    <property type="component" value="Chromosome 7"/>
</dbReference>